<dbReference type="Gene3D" id="2.60.120.200">
    <property type="match status" value="1"/>
</dbReference>
<keyword evidence="10" id="KW-1185">Reference proteome</keyword>
<dbReference type="PANTHER" id="PTHR23282">
    <property type="entry name" value="APICAL ENDOSOMAL GLYCOPROTEIN PRECURSOR"/>
    <property type="match status" value="1"/>
</dbReference>
<accession>A0A162QYH1</accession>
<evidence type="ECO:0000256" key="5">
    <source>
        <dbReference type="SAM" id="SignalP"/>
    </source>
</evidence>
<dbReference type="SUPFAM" id="SSF49899">
    <property type="entry name" value="Concanavalin A-like lectins/glucanases"/>
    <property type="match status" value="1"/>
</dbReference>
<keyword evidence="1 2" id="KW-1015">Disulfide bond</keyword>
<feature type="region of interest" description="Disordered" evidence="3">
    <location>
        <begin position="716"/>
        <end position="739"/>
    </location>
</feature>
<dbReference type="InterPro" id="IPR051560">
    <property type="entry name" value="MAM_domain-containing"/>
</dbReference>
<sequence length="739" mass="78910">MVARRNRIYPILLLIILIVAISGAYSQQSGRNKNGREACSRVVLKNGKTKLRSGGRVVKFNCNREYVLVGESTSTCLLGEWTSEPPVCATKGCPSIPPPPSGRFIASNGGAVMRLECNPGYRPSHSPMIYCVDRFDWNGTAPICQASGVQQSATRCDFESDDLCGWVQDTRTDEFDWTWQNYGTPSLHLGTGPSFDHTLGQGKAGHYLFIESSSPRILNDTARLFSPVYGAPESSTIADEGVCFTFWFHMYGSTTGQLNVYVKPESKKMTELRPAFVRSGDQGDQWKQGYISLDRVTENFQVVIEGVRGNGYVGDSAIDDVQLAKGEECLAALKRMMADTVVPGGSTVQPSSTVSPNASCASRCSTTTTDQQPENSNTTSWICGCSDDCLLKNSCCFDYAAFCLTGRTETSTAKATTDKDGRQSTVTTTASLWQTTTTQPAITSSTTTTAAAATTVSTSTFRPPTSAASTRTTSSVTPSTTIATSTSALTTTTVAPTTDSSTVTMSTSLEPSSTTSQRPTTTTIRSSTTLTSTIPTVTRTTVEPSTTTAIKQTTSNPTTPTTTISAATLRPTIAPTTTTASTWTVTPSSRPTTTTTTTTSTTTTTMSLLVTDDPPQDGLQGDDDQSGIAADDPSPSTINQTSWPTWFTGAVAAAAVGLAVLLMVGVAGAVMRSRRAVETAGNGRRCRRMRSSQQDQLAEDSDVRYLRDEDDVQLDLTEATPSSKSAASSQRQFADFERL</sequence>
<keyword evidence="4" id="KW-1133">Transmembrane helix</keyword>
<dbReference type="InterPro" id="IPR036024">
    <property type="entry name" value="Somatomedin_B-like_dom_sf"/>
</dbReference>
<keyword evidence="5" id="KW-0732">Signal</keyword>
<dbReference type="Gene3D" id="2.10.70.10">
    <property type="entry name" value="Complement Module, domain 1"/>
    <property type="match status" value="2"/>
</dbReference>
<feature type="domain" description="Sushi" evidence="7">
    <location>
        <begin position="37"/>
        <end position="90"/>
    </location>
</feature>
<feature type="transmembrane region" description="Helical" evidence="4">
    <location>
        <begin position="646"/>
        <end position="670"/>
    </location>
</feature>
<evidence type="ECO:0000256" key="2">
    <source>
        <dbReference type="PROSITE-ProRule" id="PRU00302"/>
    </source>
</evidence>
<dbReference type="PROSITE" id="PS50958">
    <property type="entry name" value="SMB_2"/>
    <property type="match status" value="1"/>
</dbReference>
<feature type="domain" description="MAM" evidence="6">
    <location>
        <begin position="154"/>
        <end position="331"/>
    </location>
</feature>
<dbReference type="PROSITE" id="PS00524">
    <property type="entry name" value="SMB_1"/>
    <property type="match status" value="1"/>
</dbReference>
<keyword evidence="4" id="KW-0472">Membrane</keyword>
<evidence type="ECO:0000256" key="3">
    <source>
        <dbReference type="SAM" id="MobiDB-lite"/>
    </source>
</evidence>
<dbReference type="InterPro" id="IPR000436">
    <property type="entry name" value="Sushi_SCR_CCP_dom"/>
</dbReference>
<dbReference type="InterPro" id="IPR013320">
    <property type="entry name" value="ConA-like_dom_sf"/>
</dbReference>
<feature type="region of interest" description="Disordered" evidence="3">
    <location>
        <begin position="494"/>
        <end position="526"/>
    </location>
</feature>
<dbReference type="SUPFAM" id="SSF57535">
    <property type="entry name" value="Complement control module/SCR domain"/>
    <property type="match status" value="2"/>
</dbReference>
<evidence type="ECO:0000313" key="9">
    <source>
        <dbReference type="EMBL" id="KZS20066.1"/>
    </source>
</evidence>
<evidence type="ECO:0000259" key="6">
    <source>
        <dbReference type="PROSITE" id="PS50060"/>
    </source>
</evidence>
<dbReference type="CDD" id="cd06263">
    <property type="entry name" value="MAM"/>
    <property type="match status" value="1"/>
</dbReference>
<dbReference type="AlphaFoldDB" id="A0A162QYH1"/>
<comment type="caution">
    <text evidence="9">The sequence shown here is derived from an EMBL/GenBank/DDBJ whole genome shotgun (WGS) entry which is preliminary data.</text>
</comment>
<feature type="domain" description="Sushi" evidence="7">
    <location>
        <begin position="91"/>
        <end position="146"/>
    </location>
</feature>
<dbReference type="PANTHER" id="PTHR23282:SF146">
    <property type="entry name" value="RT07201P-RELATED"/>
    <property type="match status" value="1"/>
</dbReference>
<comment type="caution">
    <text evidence="2">Lacks conserved residue(s) required for the propagation of feature annotation.</text>
</comment>
<evidence type="ECO:0000259" key="8">
    <source>
        <dbReference type="PROSITE" id="PS50958"/>
    </source>
</evidence>
<keyword evidence="2" id="KW-0768">Sushi</keyword>
<keyword evidence="4" id="KW-0812">Transmembrane</keyword>
<dbReference type="SMART" id="SM00032">
    <property type="entry name" value="CCP"/>
    <property type="match status" value="2"/>
</dbReference>
<feature type="region of interest" description="Disordered" evidence="3">
    <location>
        <begin position="682"/>
        <end position="704"/>
    </location>
</feature>
<dbReference type="PROSITE" id="PS50060">
    <property type="entry name" value="MAM_2"/>
    <property type="match status" value="1"/>
</dbReference>
<proteinExistence type="predicted"/>
<dbReference type="GO" id="GO:0016020">
    <property type="term" value="C:membrane"/>
    <property type="evidence" value="ECO:0007669"/>
    <property type="project" value="InterPro"/>
</dbReference>
<dbReference type="Pfam" id="PF00629">
    <property type="entry name" value="MAM"/>
    <property type="match status" value="1"/>
</dbReference>
<feature type="region of interest" description="Disordered" evidence="3">
    <location>
        <begin position="454"/>
        <end position="481"/>
    </location>
</feature>
<dbReference type="InterPro" id="IPR035976">
    <property type="entry name" value="Sushi/SCR/CCP_sf"/>
</dbReference>
<dbReference type="Pfam" id="PF00084">
    <property type="entry name" value="Sushi"/>
    <property type="match status" value="2"/>
</dbReference>
<feature type="region of interest" description="Disordered" evidence="3">
    <location>
        <begin position="580"/>
        <end position="641"/>
    </location>
</feature>
<organism evidence="9 10">
    <name type="scientific">Daphnia magna</name>
    <dbReference type="NCBI Taxonomy" id="35525"/>
    <lineage>
        <taxon>Eukaryota</taxon>
        <taxon>Metazoa</taxon>
        <taxon>Ecdysozoa</taxon>
        <taxon>Arthropoda</taxon>
        <taxon>Crustacea</taxon>
        <taxon>Branchiopoda</taxon>
        <taxon>Diplostraca</taxon>
        <taxon>Cladocera</taxon>
        <taxon>Anomopoda</taxon>
        <taxon>Daphniidae</taxon>
        <taxon>Daphnia</taxon>
    </lineage>
</organism>
<dbReference type="Gene3D" id="4.10.410.20">
    <property type="match status" value="1"/>
</dbReference>
<evidence type="ECO:0000256" key="1">
    <source>
        <dbReference type="ARBA" id="ARBA00023157"/>
    </source>
</evidence>
<dbReference type="PROSITE" id="PS50923">
    <property type="entry name" value="SUSHI"/>
    <property type="match status" value="2"/>
</dbReference>
<feature type="disulfide bond" evidence="2">
    <location>
        <begin position="117"/>
        <end position="144"/>
    </location>
</feature>
<dbReference type="SMART" id="SM00137">
    <property type="entry name" value="MAM"/>
    <property type="match status" value="1"/>
</dbReference>
<evidence type="ECO:0000259" key="7">
    <source>
        <dbReference type="PROSITE" id="PS50923"/>
    </source>
</evidence>
<dbReference type="Pfam" id="PF01033">
    <property type="entry name" value="Somatomedin_B"/>
    <property type="match status" value="1"/>
</dbReference>
<feature type="domain" description="SMB" evidence="8">
    <location>
        <begin position="356"/>
        <end position="411"/>
    </location>
</feature>
<evidence type="ECO:0000313" key="10">
    <source>
        <dbReference type="Proteomes" id="UP000076858"/>
    </source>
</evidence>
<dbReference type="CDD" id="cd00033">
    <property type="entry name" value="CCP"/>
    <property type="match status" value="2"/>
</dbReference>
<feature type="compositionally biased region" description="Polar residues" evidence="3">
    <location>
        <begin position="719"/>
        <end position="732"/>
    </location>
</feature>
<dbReference type="Proteomes" id="UP000076858">
    <property type="component" value="Unassembled WGS sequence"/>
</dbReference>
<feature type="signal peptide" evidence="5">
    <location>
        <begin position="1"/>
        <end position="26"/>
    </location>
</feature>
<dbReference type="InterPro" id="IPR001212">
    <property type="entry name" value="Somatomedin_B_dom"/>
</dbReference>
<dbReference type="EMBL" id="LRGB01000248">
    <property type="protein sequence ID" value="KZS20066.1"/>
    <property type="molecule type" value="Genomic_DNA"/>
</dbReference>
<gene>
    <name evidence="9" type="ORF">APZ42_013402</name>
</gene>
<dbReference type="SUPFAM" id="SSF90188">
    <property type="entry name" value="Somatomedin B domain"/>
    <property type="match status" value="1"/>
</dbReference>
<dbReference type="STRING" id="35525.A0A162QYH1"/>
<evidence type="ECO:0000256" key="4">
    <source>
        <dbReference type="SAM" id="Phobius"/>
    </source>
</evidence>
<feature type="compositionally biased region" description="Low complexity" evidence="3">
    <location>
        <begin position="580"/>
        <end position="619"/>
    </location>
</feature>
<name>A0A162QYH1_9CRUS</name>
<dbReference type="InterPro" id="IPR000998">
    <property type="entry name" value="MAM_dom"/>
</dbReference>
<protein>
    <submittedName>
        <fullName evidence="9">Putative MAM domain-containing glycosylphosphatidylinositol anchor protein</fullName>
    </submittedName>
</protein>
<feature type="chain" id="PRO_5007839186" evidence="5">
    <location>
        <begin position="27"/>
        <end position="739"/>
    </location>
</feature>
<dbReference type="OrthoDB" id="6107927at2759"/>
<feature type="region of interest" description="Disordered" evidence="3">
    <location>
        <begin position="539"/>
        <end position="563"/>
    </location>
</feature>
<reference evidence="9 10" key="1">
    <citation type="submission" date="2016-03" db="EMBL/GenBank/DDBJ databases">
        <title>EvidentialGene: Evidence-directed Construction of Genes on Genomes.</title>
        <authorList>
            <person name="Gilbert D.G."/>
            <person name="Choi J.-H."/>
            <person name="Mockaitis K."/>
            <person name="Colbourne J."/>
            <person name="Pfrender M."/>
        </authorList>
    </citation>
    <scope>NUCLEOTIDE SEQUENCE [LARGE SCALE GENOMIC DNA]</scope>
    <source>
        <strain evidence="9 10">Xinb3</strain>
        <tissue evidence="9">Complete organism</tissue>
    </source>
</reference>